<organism evidence="1 2">
    <name type="scientific">Ricinus communis</name>
    <name type="common">Castor bean</name>
    <dbReference type="NCBI Taxonomy" id="3988"/>
    <lineage>
        <taxon>Eukaryota</taxon>
        <taxon>Viridiplantae</taxon>
        <taxon>Streptophyta</taxon>
        <taxon>Embryophyta</taxon>
        <taxon>Tracheophyta</taxon>
        <taxon>Spermatophyta</taxon>
        <taxon>Magnoliopsida</taxon>
        <taxon>eudicotyledons</taxon>
        <taxon>Gunneridae</taxon>
        <taxon>Pentapetalae</taxon>
        <taxon>rosids</taxon>
        <taxon>fabids</taxon>
        <taxon>Malpighiales</taxon>
        <taxon>Euphorbiaceae</taxon>
        <taxon>Acalyphoideae</taxon>
        <taxon>Acalypheae</taxon>
        <taxon>Ricinus</taxon>
    </lineage>
</organism>
<accession>B9THY9</accession>
<dbReference type="Proteomes" id="UP000008311">
    <property type="component" value="Unassembled WGS sequence"/>
</dbReference>
<evidence type="ECO:0000313" key="1">
    <source>
        <dbReference type="EMBL" id="EEF24526.1"/>
    </source>
</evidence>
<keyword evidence="2" id="KW-1185">Reference proteome</keyword>
<reference evidence="2" key="1">
    <citation type="journal article" date="2010" name="Nat. Biotechnol.">
        <title>Draft genome sequence of the oilseed species Ricinus communis.</title>
        <authorList>
            <person name="Chan A.P."/>
            <person name="Crabtree J."/>
            <person name="Zhao Q."/>
            <person name="Lorenzi H."/>
            <person name="Orvis J."/>
            <person name="Puiu D."/>
            <person name="Melake-Berhan A."/>
            <person name="Jones K.M."/>
            <person name="Redman J."/>
            <person name="Chen G."/>
            <person name="Cahoon E.B."/>
            <person name="Gedil M."/>
            <person name="Stanke M."/>
            <person name="Haas B.J."/>
            <person name="Wortman J.R."/>
            <person name="Fraser-Liggett C.M."/>
            <person name="Ravel J."/>
            <person name="Rabinowicz P.D."/>
        </authorList>
    </citation>
    <scope>NUCLEOTIDE SEQUENCE [LARGE SCALE GENOMIC DNA]</scope>
    <source>
        <strain evidence="2">cv. Hale</strain>
    </source>
</reference>
<dbReference type="EMBL" id="EQ982001">
    <property type="protein sequence ID" value="EEF24526.1"/>
    <property type="molecule type" value="Genomic_DNA"/>
</dbReference>
<name>B9THY9_RICCO</name>
<sequence length="244" mass="27130">MTTAQRLKMSIENFERKQRLIKAQEDRDLARAIAASLEDMGATSHVRTSAPVAMQRPNAPRPQRKPVFHQQFEAAESALKNGHPTGNMCGALALAHMTGTAPQWPLLHEVAMNDLLKNIPAGRATDAQLKEAKKIVYDGVYIEHLQTMLAKNKVPFDTLSALDPNHIDQVFHDGKTKGVTYGYVRPGGTAHFAALRKDASGQWWDMDSYHQKPQKIDSPITFLKNKCASELRAGRGFDLIYTNA</sequence>
<gene>
    <name evidence="1" type="ORF">RCOM_1848630</name>
</gene>
<dbReference type="InParanoid" id="B9THY9"/>
<evidence type="ECO:0000313" key="2">
    <source>
        <dbReference type="Proteomes" id="UP000008311"/>
    </source>
</evidence>
<dbReference type="AlphaFoldDB" id="B9THY9"/>
<protein>
    <submittedName>
        <fullName evidence="1">Uncharacterized protein</fullName>
    </submittedName>
</protein>
<proteinExistence type="predicted"/>